<dbReference type="EMBL" id="PPTA01000008">
    <property type="protein sequence ID" value="TFB01533.1"/>
    <property type="molecule type" value="Genomic_DNA"/>
</dbReference>
<dbReference type="RefSeq" id="XP_073557734.1">
    <property type="nucleotide sequence ID" value="XM_073703649.1"/>
</dbReference>
<reference evidence="1 2" key="1">
    <citation type="submission" date="2018-01" db="EMBL/GenBank/DDBJ databases">
        <title>Genome characterization of the sugarcane-associated fungus Trichoderma ghanense CCMA-1212 and their application in lignocelulose bioconversion.</title>
        <authorList>
            <person name="Steindorff A.S."/>
            <person name="Mendes T.D."/>
            <person name="Vilela E.S.D."/>
            <person name="Rodrigues D.S."/>
            <person name="Formighieri E.F."/>
            <person name="Melo I.S."/>
            <person name="Favaro L.C.L."/>
        </authorList>
    </citation>
    <scope>NUCLEOTIDE SEQUENCE [LARGE SCALE GENOMIC DNA]</scope>
    <source>
        <strain evidence="1 2">CCMA-1212</strain>
    </source>
</reference>
<accession>A0ABY2GZX5</accession>
<evidence type="ECO:0000313" key="2">
    <source>
        <dbReference type="Proteomes" id="UP001642720"/>
    </source>
</evidence>
<gene>
    <name evidence="1" type="ORF">CCMA1212_006427</name>
</gene>
<dbReference type="GeneID" id="300578099"/>
<comment type="caution">
    <text evidence="1">The sequence shown here is derived from an EMBL/GenBank/DDBJ whole genome shotgun (WGS) entry which is preliminary data.</text>
</comment>
<keyword evidence="2" id="KW-1185">Reference proteome</keyword>
<protein>
    <submittedName>
        <fullName evidence="1">Uncharacterized protein</fullName>
    </submittedName>
</protein>
<proteinExistence type="predicted"/>
<name>A0ABY2GZX5_9HYPO</name>
<organism evidence="1 2">
    <name type="scientific">Trichoderma ghanense</name>
    <dbReference type="NCBI Taxonomy" id="65468"/>
    <lineage>
        <taxon>Eukaryota</taxon>
        <taxon>Fungi</taxon>
        <taxon>Dikarya</taxon>
        <taxon>Ascomycota</taxon>
        <taxon>Pezizomycotina</taxon>
        <taxon>Sordariomycetes</taxon>
        <taxon>Hypocreomycetidae</taxon>
        <taxon>Hypocreales</taxon>
        <taxon>Hypocreaceae</taxon>
        <taxon>Trichoderma</taxon>
    </lineage>
</organism>
<sequence length="171" mass="18636">MKPSPASPADAVSTAHVAISPKHDDEKWLALPREVREDVAVQEPLILPDLKATSFSLLQDIRCNRLVGAESLPYNAAIKAHGGPEAPASRLAFHVGYTTLDGQERRYFHTNKNASPLFRANTFVDILTSGSSDEDIAKTPRRYLHVKAGSLLSDELSEFVGGGYTSELPRP</sequence>
<dbReference type="Proteomes" id="UP001642720">
    <property type="component" value="Unassembled WGS sequence"/>
</dbReference>
<evidence type="ECO:0000313" key="1">
    <source>
        <dbReference type="EMBL" id="TFB01533.1"/>
    </source>
</evidence>